<comment type="pathway">
    <text evidence="1">Amino-acid degradation; L-proline degradation into L-glutamate; L-glutamate from L-proline: step 1/2.</text>
</comment>
<dbReference type="InterPro" id="IPR015659">
    <property type="entry name" value="Proline_oxidase"/>
</dbReference>
<dbReference type="InterPro" id="IPR002872">
    <property type="entry name" value="Proline_DH_dom"/>
</dbReference>
<dbReference type="EMBL" id="JASSZA010000001">
    <property type="protein sequence ID" value="KAK2121661.1"/>
    <property type="molecule type" value="Genomic_DNA"/>
</dbReference>
<evidence type="ECO:0000256" key="4">
    <source>
        <dbReference type="ARBA" id="ARBA00023062"/>
    </source>
</evidence>
<keyword evidence="6" id="KW-0285">Flavoprotein</keyword>
<comment type="caution">
    <text evidence="8">The sequence shown here is derived from an EMBL/GenBank/DDBJ whole genome shotgun (WGS) entry which is preliminary data.</text>
</comment>
<dbReference type="EC" id="1.5.5.2" evidence="6"/>
<dbReference type="Gene3D" id="3.20.20.220">
    <property type="match status" value="1"/>
</dbReference>
<evidence type="ECO:0000256" key="2">
    <source>
        <dbReference type="ARBA" id="ARBA00005869"/>
    </source>
</evidence>
<reference evidence="8 9" key="1">
    <citation type="submission" date="2023-05" db="EMBL/GenBank/DDBJ databases">
        <title>B98-5 Cell Line De Novo Hybrid Assembly: An Optical Mapping Approach.</title>
        <authorList>
            <person name="Kananen K."/>
            <person name="Auerbach J.A."/>
            <person name="Kautto E."/>
            <person name="Blachly J.S."/>
        </authorList>
    </citation>
    <scope>NUCLEOTIDE SEQUENCE [LARGE SCALE GENOMIC DNA]</scope>
    <source>
        <strain evidence="8">B95-8</strain>
        <tissue evidence="8">Cell line</tissue>
    </source>
</reference>
<protein>
    <recommendedName>
        <fullName evidence="6">Proline dehydrogenase</fullName>
        <ecNumber evidence="6">1.5.5.2</ecNumber>
    </recommendedName>
</protein>
<dbReference type="SUPFAM" id="SSF51730">
    <property type="entry name" value="FAD-linked oxidoreductase"/>
    <property type="match status" value="1"/>
</dbReference>
<feature type="domain" description="Proline dehydrogenase" evidence="7">
    <location>
        <begin position="10"/>
        <end position="67"/>
    </location>
</feature>
<keyword evidence="9" id="KW-1185">Reference proteome</keyword>
<gene>
    <name evidence="8" type="ORF">P7K49_003047</name>
</gene>
<dbReference type="PANTHER" id="PTHR13914:SF0">
    <property type="entry name" value="PROLINE DEHYDROGENASE 1, MITOCHONDRIAL"/>
    <property type="match status" value="1"/>
</dbReference>
<name>A0ABQ9WJ24_SAGOE</name>
<keyword evidence="4 6" id="KW-0642">Proline metabolism</keyword>
<comment type="catalytic activity">
    <reaction evidence="5 6">
        <text>L-proline + a quinone = (S)-1-pyrroline-5-carboxylate + a quinol + H(+)</text>
        <dbReference type="Rhea" id="RHEA:23784"/>
        <dbReference type="ChEBI" id="CHEBI:15378"/>
        <dbReference type="ChEBI" id="CHEBI:17388"/>
        <dbReference type="ChEBI" id="CHEBI:24646"/>
        <dbReference type="ChEBI" id="CHEBI:60039"/>
        <dbReference type="ChEBI" id="CHEBI:132124"/>
        <dbReference type="EC" id="1.5.5.2"/>
    </reaction>
</comment>
<accession>A0ABQ9WJ24</accession>
<evidence type="ECO:0000313" key="8">
    <source>
        <dbReference type="EMBL" id="KAK2121661.1"/>
    </source>
</evidence>
<organism evidence="8 9">
    <name type="scientific">Saguinus oedipus</name>
    <name type="common">Cotton-top tamarin</name>
    <name type="synonym">Oedipomidas oedipus</name>
    <dbReference type="NCBI Taxonomy" id="9490"/>
    <lineage>
        <taxon>Eukaryota</taxon>
        <taxon>Metazoa</taxon>
        <taxon>Chordata</taxon>
        <taxon>Craniata</taxon>
        <taxon>Vertebrata</taxon>
        <taxon>Euteleostomi</taxon>
        <taxon>Mammalia</taxon>
        <taxon>Eutheria</taxon>
        <taxon>Euarchontoglires</taxon>
        <taxon>Primates</taxon>
        <taxon>Haplorrhini</taxon>
        <taxon>Platyrrhini</taxon>
        <taxon>Cebidae</taxon>
        <taxon>Callitrichinae</taxon>
        <taxon>Saguinus</taxon>
    </lineage>
</organism>
<keyword evidence="6" id="KW-0274">FAD</keyword>
<dbReference type="PANTHER" id="PTHR13914">
    <property type="entry name" value="PROLINE OXIDASE"/>
    <property type="match status" value="1"/>
</dbReference>
<dbReference type="InterPro" id="IPR029041">
    <property type="entry name" value="FAD-linked_oxidoreductase-like"/>
</dbReference>
<comment type="similarity">
    <text evidence="2 6">Belongs to the proline oxidase family.</text>
</comment>
<evidence type="ECO:0000256" key="5">
    <source>
        <dbReference type="ARBA" id="ARBA00048779"/>
    </source>
</evidence>
<evidence type="ECO:0000256" key="3">
    <source>
        <dbReference type="ARBA" id="ARBA00023002"/>
    </source>
</evidence>
<keyword evidence="3 6" id="KW-0560">Oxidoreductase</keyword>
<comment type="cofactor">
    <cofactor evidence="6">
        <name>FAD</name>
        <dbReference type="ChEBI" id="CHEBI:57692"/>
    </cofactor>
</comment>
<evidence type="ECO:0000256" key="1">
    <source>
        <dbReference type="ARBA" id="ARBA00004739"/>
    </source>
</evidence>
<dbReference type="Proteomes" id="UP001266305">
    <property type="component" value="Unassembled WGS sequence"/>
</dbReference>
<proteinExistence type="inferred from homology"/>
<evidence type="ECO:0000313" key="9">
    <source>
        <dbReference type="Proteomes" id="UP001266305"/>
    </source>
</evidence>
<evidence type="ECO:0000259" key="7">
    <source>
        <dbReference type="Pfam" id="PF01619"/>
    </source>
</evidence>
<dbReference type="Pfam" id="PF01619">
    <property type="entry name" value="Pro_dh"/>
    <property type="match status" value="1"/>
</dbReference>
<comment type="function">
    <text evidence="6">Converts proline to delta-1-pyrroline-5-carboxylate.</text>
</comment>
<sequence>MEELCLHPASHQVYFGQLLGMCDQISFLLGQAGYPVYKYVPYGPVMDVLPYLSRHARENSSLMKGTRQEQQLLWLELLRQLRTGSFFHPPA</sequence>
<evidence type="ECO:0000256" key="6">
    <source>
        <dbReference type="RuleBase" id="RU364054"/>
    </source>
</evidence>